<comment type="caution">
    <text evidence="2">The sequence shown here is derived from an EMBL/GenBank/DDBJ whole genome shotgun (WGS) entry which is preliminary data.</text>
</comment>
<dbReference type="PANTHER" id="PTHR23159:SF66">
    <property type="entry name" value="OS04G0158400 PROTEIN"/>
    <property type="match status" value="1"/>
</dbReference>
<organism evidence="2 3">
    <name type="scientific">Edaphochlamys debaryana</name>
    <dbReference type="NCBI Taxonomy" id="47281"/>
    <lineage>
        <taxon>Eukaryota</taxon>
        <taxon>Viridiplantae</taxon>
        <taxon>Chlorophyta</taxon>
        <taxon>core chlorophytes</taxon>
        <taxon>Chlorophyceae</taxon>
        <taxon>CS clade</taxon>
        <taxon>Chlamydomonadales</taxon>
        <taxon>Chlamydomonadales incertae sedis</taxon>
        <taxon>Edaphochlamys</taxon>
    </lineage>
</organism>
<reference evidence="2" key="1">
    <citation type="journal article" date="2020" name="bioRxiv">
        <title>Comparative genomics of Chlamydomonas.</title>
        <authorList>
            <person name="Craig R.J."/>
            <person name="Hasan A.R."/>
            <person name="Ness R.W."/>
            <person name="Keightley P.D."/>
        </authorList>
    </citation>
    <scope>NUCLEOTIDE SEQUENCE</scope>
    <source>
        <strain evidence="2">CCAP 11/70</strain>
    </source>
</reference>
<proteinExistence type="predicted"/>
<dbReference type="PANTHER" id="PTHR23159">
    <property type="entry name" value="CENTROSOMAL PROTEIN 2"/>
    <property type="match status" value="1"/>
</dbReference>
<feature type="compositionally biased region" description="Low complexity" evidence="1">
    <location>
        <begin position="263"/>
        <end position="282"/>
    </location>
</feature>
<accession>A0A836BT41</accession>
<evidence type="ECO:0000256" key="1">
    <source>
        <dbReference type="SAM" id="MobiDB-lite"/>
    </source>
</evidence>
<dbReference type="Proteomes" id="UP000612055">
    <property type="component" value="Unassembled WGS sequence"/>
</dbReference>
<feature type="region of interest" description="Disordered" evidence="1">
    <location>
        <begin position="1034"/>
        <end position="1059"/>
    </location>
</feature>
<keyword evidence="3" id="KW-1185">Reference proteome</keyword>
<feature type="compositionally biased region" description="Low complexity" evidence="1">
    <location>
        <begin position="922"/>
        <end position="934"/>
    </location>
</feature>
<feature type="region of interest" description="Disordered" evidence="1">
    <location>
        <begin position="914"/>
        <end position="934"/>
    </location>
</feature>
<evidence type="ECO:0000313" key="3">
    <source>
        <dbReference type="Proteomes" id="UP000612055"/>
    </source>
</evidence>
<protein>
    <submittedName>
        <fullName evidence="2">Uncharacterized protein</fullName>
    </submittedName>
</protein>
<feature type="region of interest" description="Disordered" evidence="1">
    <location>
        <begin position="249"/>
        <end position="282"/>
    </location>
</feature>
<evidence type="ECO:0000313" key="2">
    <source>
        <dbReference type="EMBL" id="KAG2488156.1"/>
    </source>
</evidence>
<dbReference type="EMBL" id="JAEHOE010000087">
    <property type="protein sequence ID" value="KAG2488156.1"/>
    <property type="molecule type" value="Genomic_DNA"/>
</dbReference>
<name>A0A836BT41_9CHLO</name>
<gene>
    <name evidence="2" type="ORF">HYH03_013299</name>
</gene>
<sequence length="1343" mass="141501">MRATASLRAASLSGPAAGLRGRAPALARSALAAAAPLAHCSRPNAYASVRCAAAAGNADAGAGSGGGSDSVGSAPDKLGPAPIATAAVAQAIAKAQLDALLASRAEGEFLRRQLGEQQRLCAELQALVGEQRRLSGEQLAERLGALAEQMGGVAEKLQGHESRVSELLAEWGSRAGLERDLKAQLQASEAEVASLRQQLGEQQAAMEGELDRARAQIAEAEAARDGQAAELGQAQAQVEELQRELERLRKAGPAKPEQRDATKPTAAPAGPAAKATAAKAPPARAAATAPTVFEAATQAAAKGAADAVVQLMLDNLHTQELLDPESYFVVAEEVPPSNPKTLAAATPSLAVWLLENDGLGKEPVEALPGGVLKHSGARSLWSGEAAAVSPRLAKHARAAVLGALVPLLGEGMGAEWLTDCKLVNRQTPSLGRTTTPPWARDPAVAASMPVLKVTSPPSPVPGAAVPSARSPWAAAEAARQAEAQKAAEDAAELAARRLHSSDTSYLVFGLAFSRFLDVERLEGRHGDGMAFKSDSWYPDKSYERLLGSSRAALLGAVQAILGDGATAQWLTGCEVRARDETLTNMPVMAVTHTDAPEPQAGSWGADVKARRQASLRSAAGTILDLLARHLFTAEEAYLVFEDRDWDLEDLLAESGLRVFLLSGVDASSVASGLRSVGATPSDTCNWFPSSESLCLLERSREALLEELRSLLGEGITPEWVTLDLDIDWSRNKFDRYDYVPDEKRVKRFACRGVPVLRAQLDALLSSRAEGESLRRQLGEQQRLCAELQALVGEQRRLSGEQLAERLGALAEQLGGVAEKLQGHESRVLELLAEWGARAGLERGLKAQLQASEAEVASLRQQLGEQQAAMEGELDRARAQITEAQAARDAQAAAELGQAQAQAQVVELQRELESLRKAGPSQAKPTAAKAPPAPAAATAPTVWADRSALAAFEAATQAAAKGAADAVVELLLRNIHTQELLDAESYFVVMEEVPPSEPRSKTLAAATPSLAVWLLADDDVAPQLVEAVPGGVLKHSGAEQASTARARRDNKHPPAAVSPRLAKHARAAVLGALVPLLGEGMGAEWLTDCKLVNRCTWQDPFPWALDPAVAASMPVLKAQPVPGAAVPAARSPWAAAEAARQAEAQNVAKVAAQLAARRLHSTDTSYLVFGLAFSRFLDVERLEGRLGDGLAFKSYSWSLGKDYGRLLDSSRAALLGAVQAILGDGATAQWLTGCQLHRSELHGVITDVPVMAVTHTNTPDPQAGSWGAGVQARRQAELQSAASTIMGLLARHLFTAEEAYLVFEDRDWDLEDRYAEPGLRVFLLSGVDASSVASGGLRSVGAGE</sequence>